<gene>
    <name evidence="12" type="ORF">QCA50_002032</name>
</gene>
<dbReference type="AlphaFoldDB" id="A0AAW0GSQ0"/>
<dbReference type="GO" id="GO:0005778">
    <property type="term" value="C:peroxisomal membrane"/>
    <property type="evidence" value="ECO:0007669"/>
    <property type="project" value="UniProtKB-SubCell"/>
</dbReference>
<keyword evidence="3 10" id="KW-0653">Protein transport</keyword>
<feature type="domain" description="Peroxisome membrane anchor protein Pex14p N-terminal" evidence="11">
    <location>
        <begin position="10"/>
        <end position="44"/>
    </location>
</feature>
<reference evidence="12 13" key="1">
    <citation type="submission" date="2022-09" db="EMBL/GenBank/DDBJ databases">
        <authorList>
            <person name="Palmer J.M."/>
        </authorList>
    </citation>
    <scope>NUCLEOTIDE SEQUENCE [LARGE SCALE GENOMIC DNA]</scope>
    <source>
        <strain evidence="12 13">DSM 7382</strain>
    </source>
</reference>
<sequence>MNSSAMQWLFLQTQRRTQASPFAQRIQFLEAKGLTGPEIEEAMRLAATNQSVQSIPVQQYGPSPYAPMYGPQMAQLPQPWDWRDYFITSVVSGAVAYGAASLFRKYVLPHLRPPSSTAYEADRDALTAQFDAAEALLKEIQQETTAVRVAVEEQKAKVDAVTEDVAAVGERHERRRSADKR</sequence>
<dbReference type="InterPro" id="IPR006785">
    <property type="entry name" value="Pex14_N"/>
</dbReference>
<dbReference type="Pfam" id="PF04695">
    <property type="entry name" value="Pex14_N"/>
    <property type="match status" value="1"/>
</dbReference>
<dbReference type="Gene3D" id="1.10.10.10">
    <property type="entry name" value="Winged helix-like DNA-binding domain superfamily/Winged helix DNA-binding domain"/>
    <property type="match status" value="1"/>
</dbReference>
<keyword evidence="5 10" id="KW-0472">Membrane</keyword>
<evidence type="ECO:0000313" key="13">
    <source>
        <dbReference type="Proteomes" id="UP001385951"/>
    </source>
</evidence>
<dbReference type="EMBL" id="JASBNA010000002">
    <property type="protein sequence ID" value="KAK7694844.1"/>
    <property type="molecule type" value="Genomic_DNA"/>
</dbReference>
<keyword evidence="2 10" id="KW-0813">Transport</keyword>
<evidence type="ECO:0000256" key="10">
    <source>
        <dbReference type="RuleBase" id="RU367032"/>
    </source>
</evidence>
<dbReference type="GO" id="GO:0005102">
    <property type="term" value="F:signaling receptor binding"/>
    <property type="evidence" value="ECO:0007669"/>
    <property type="project" value="TreeGrafter"/>
</dbReference>
<accession>A0AAW0GSQ0</accession>
<keyword evidence="6 10" id="KW-0576">Peroxisome</keyword>
<proteinExistence type="inferred from homology"/>
<comment type="function">
    <text evidence="10">Component of the PEX13-PEX14 docking complex, a translocon channel that specifically mediates the import of peroxisomal cargo proteins bound to PEX5 receptor. The PEX13-PEX14 docking complex forms a large import pore which can be opened to a diameter of about 9 nm. Mechanistically, PEX5 receptor along with cargo proteins associates with the PEX14 subunit of the PEX13-PEX14 docking complex in the cytosol, leading to the insertion of the receptor into the organelle membrane with the concomitant translocation of the cargo into the peroxisome matrix.</text>
</comment>
<comment type="caution">
    <text evidence="12">The sequence shown here is derived from an EMBL/GenBank/DDBJ whole genome shotgun (WGS) entry which is preliminary data.</text>
</comment>
<evidence type="ECO:0000256" key="4">
    <source>
        <dbReference type="ARBA" id="ARBA00023010"/>
    </source>
</evidence>
<comment type="subcellular location">
    <subcellularLocation>
        <location evidence="9 10">Peroxisome membrane</location>
    </subcellularLocation>
</comment>
<evidence type="ECO:0000256" key="3">
    <source>
        <dbReference type="ARBA" id="ARBA00022927"/>
    </source>
</evidence>
<comment type="similarity">
    <text evidence="1 10">Belongs to the peroxin-14 family.</text>
</comment>
<dbReference type="GO" id="GO:0016560">
    <property type="term" value="P:protein import into peroxisome matrix, docking"/>
    <property type="evidence" value="ECO:0007669"/>
    <property type="project" value="UniProtKB-UniRule"/>
</dbReference>
<evidence type="ECO:0000259" key="11">
    <source>
        <dbReference type="Pfam" id="PF04695"/>
    </source>
</evidence>
<evidence type="ECO:0000256" key="6">
    <source>
        <dbReference type="ARBA" id="ARBA00023140"/>
    </source>
</evidence>
<evidence type="ECO:0000313" key="12">
    <source>
        <dbReference type="EMBL" id="KAK7694844.1"/>
    </source>
</evidence>
<dbReference type="PANTHER" id="PTHR23058:SF0">
    <property type="entry name" value="PEROXISOMAL MEMBRANE PROTEIN PEX14"/>
    <property type="match status" value="1"/>
</dbReference>
<dbReference type="Proteomes" id="UP001385951">
    <property type="component" value="Unassembled WGS sequence"/>
</dbReference>
<keyword evidence="4" id="KW-0811">Translocation</keyword>
<dbReference type="GO" id="GO:1990429">
    <property type="term" value="C:peroxisomal importomer complex"/>
    <property type="evidence" value="ECO:0007669"/>
    <property type="project" value="TreeGrafter"/>
</dbReference>
<evidence type="ECO:0000256" key="9">
    <source>
        <dbReference type="ARBA" id="ARBA00046271"/>
    </source>
</evidence>
<evidence type="ECO:0000256" key="2">
    <source>
        <dbReference type="ARBA" id="ARBA00022448"/>
    </source>
</evidence>
<evidence type="ECO:0000256" key="5">
    <source>
        <dbReference type="ARBA" id="ARBA00023136"/>
    </source>
</evidence>
<evidence type="ECO:0000256" key="8">
    <source>
        <dbReference type="ARBA" id="ARBA00029691"/>
    </source>
</evidence>
<dbReference type="PANTHER" id="PTHR23058">
    <property type="entry name" value="PEROXISOMAL MEMBRANE PROTEIN PEX14"/>
    <property type="match status" value="1"/>
</dbReference>
<keyword evidence="13" id="KW-1185">Reference proteome</keyword>
<name>A0AAW0GSQ0_9APHY</name>
<protein>
    <recommendedName>
        <fullName evidence="7 10">Peroxisomal membrane protein PEX14</fullName>
    </recommendedName>
    <alternativeName>
        <fullName evidence="8 10">Peroxin-14</fullName>
    </alternativeName>
</protein>
<organism evidence="12 13">
    <name type="scientific">Cerrena zonata</name>
    <dbReference type="NCBI Taxonomy" id="2478898"/>
    <lineage>
        <taxon>Eukaryota</taxon>
        <taxon>Fungi</taxon>
        <taxon>Dikarya</taxon>
        <taxon>Basidiomycota</taxon>
        <taxon>Agaricomycotina</taxon>
        <taxon>Agaricomycetes</taxon>
        <taxon>Polyporales</taxon>
        <taxon>Cerrenaceae</taxon>
        <taxon>Cerrena</taxon>
    </lineage>
</organism>
<dbReference type="InterPro" id="IPR025655">
    <property type="entry name" value="PEX14"/>
</dbReference>
<evidence type="ECO:0000256" key="7">
    <source>
        <dbReference type="ARBA" id="ARBA00029502"/>
    </source>
</evidence>
<evidence type="ECO:0000256" key="1">
    <source>
        <dbReference type="ARBA" id="ARBA00005443"/>
    </source>
</evidence>
<dbReference type="InterPro" id="IPR036388">
    <property type="entry name" value="WH-like_DNA-bd_sf"/>
</dbReference>